<keyword evidence="12" id="KW-1133">Transmembrane helix</keyword>
<dbReference type="RefSeq" id="WP_137143706.1">
    <property type="nucleotide sequence ID" value="NZ_CP032350.1"/>
</dbReference>
<keyword evidence="12" id="KW-0472">Membrane</keyword>
<dbReference type="AlphaFoldDB" id="A0A4D8RH89"/>
<evidence type="ECO:0000313" key="14">
    <source>
        <dbReference type="EMBL" id="QCO19916.1"/>
    </source>
</evidence>
<organism evidence="14 15">
    <name type="scientific">Azospirillum brasilense</name>
    <dbReference type="NCBI Taxonomy" id="192"/>
    <lineage>
        <taxon>Bacteria</taxon>
        <taxon>Pseudomonadati</taxon>
        <taxon>Pseudomonadota</taxon>
        <taxon>Alphaproteobacteria</taxon>
        <taxon>Rhodospirillales</taxon>
        <taxon>Azospirillaceae</taxon>
        <taxon>Azospirillum</taxon>
    </lineage>
</organism>
<geneLocation type="plasmid" evidence="14">
    <name>p5</name>
</geneLocation>
<comment type="pathway">
    <text evidence="1">Carbohydrate biosynthesis; Calvin cycle.</text>
</comment>
<evidence type="ECO:0000256" key="10">
    <source>
        <dbReference type="ARBA" id="ARBA00031382"/>
    </source>
</evidence>
<dbReference type="Proteomes" id="UP000298693">
    <property type="component" value="Plasmid p5"/>
</dbReference>
<evidence type="ECO:0000259" key="13">
    <source>
        <dbReference type="Pfam" id="PF00485"/>
    </source>
</evidence>
<sequence length="705" mass="77722">MALNLPGLVPSGLARSGFTTFGLMRDPWFLTGLAARGLLLVFLAPHIQDTWFVPFLTGTIQSPALDPWSAFLAGGGDSLSFPYGPVMMAAFLPLVLAGWLIGLPFGAEVVLAGLGLRLTLLAFDVAGFLVLRRMFPKRGALLTLGYWLSPLVLYITYWHGQLDIVPVVIMVGAFMMIGEHRFREAGLLLALACAAKLSMLLALPFLGIYLWQNKRLRSGFVPFAGTFAGVLAVLGLLPLLSSGYRDMVMETPEAAKLYWLSLPQDDGLVIYLAPLAFALMVYAMWRLRRTNFSLLLAMTGVSFLTVVLMTPASPGWYLWALPFLIVYQIGADRVGWWLVALFSTMVVPLLALTASGPRLPLLGIDLTPPHLLSSHAHSVWLTAVVAVGCVLAIRLFRNGIQRNDYFRLSRGPLAIGIAGDSGAGKDTLAAALEGLFGRHSVQHILGDGYHKWARGAPMWRAVTHLNPRANDLPRLSEHVHATLDGRDAVGQIYDHHTGRFSPPITLASNDVLLISGLHTLLPPALVERLHVRIFLETDEELRFFWKMRRDVAKRGHDPAAVRAQMARRKPDSDAYIKPQMANADLVFQVAAVNAEHLSRPKDDPIPLKLRVIIRDSLYTERLSKALIAICGVHLDLDFPDEGQTVDMTIEGDVWAEDIGLAAANLVPHLDELLDVQPHWHSNMLGVMQLIVLMQIDENLRRRVAK</sequence>
<dbReference type="Pfam" id="PF00485">
    <property type="entry name" value="PRK"/>
    <property type="match status" value="1"/>
</dbReference>
<dbReference type="Gene3D" id="3.40.50.300">
    <property type="entry name" value="P-loop containing nucleotide triphosphate hydrolases"/>
    <property type="match status" value="1"/>
</dbReference>
<keyword evidence="8 14" id="KW-0418">Kinase</keyword>
<dbReference type="InterPro" id="IPR006082">
    <property type="entry name" value="PRK"/>
</dbReference>
<evidence type="ECO:0000256" key="4">
    <source>
        <dbReference type="ARBA" id="ARBA00022531"/>
    </source>
</evidence>
<feature type="transmembrane region" description="Helical" evidence="12">
    <location>
        <begin position="268"/>
        <end position="285"/>
    </location>
</feature>
<evidence type="ECO:0000256" key="3">
    <source>
        <dbReference type="ARBA" id="ARBA00012042"/>
    </source>
</evidence>
<gene>
    <name evidence="14" type="ORF">D3869_32240</name>
</gene>
<accession>A0A4D8RH89</accession>
<reference evidence="14 15" key="1">
    <citation type="submission" date="2018-09" db="EMBL/GenBank/DDBJ databases">
        <title>Whole genome based analysis of evolution and adaptive divergence in Indian and Brazilian strains of Azospirillum brasilense.</title>
        <authorList>
            <person name="Singh C."/>
            <person name="Tripathi A.K."/>
        </authorList>
    </citation>
    <scope>NUCLEOTIDE SEQUENCE [LARGE SCALE GENOMIC DNA]</scope>
    <source>
        <strain evidence="14 15">MTCC4039</strain>
        <plasmid evidence="14 15">p5</plasmid>
    </source>
</reference>
<evidence type="ECO:0000256" key="7">
    <source>
        <dbReference type="ARBA" id="ARBA00022741"/>
    </source>
</evidence>
<dbReference type="SUPFAM" id="SSF52540">
    <property type="entry name" value="P-loop containing nucleoside triphosphate hydrolases"/>
    <property type="match status" value="1"/>
</dbReference>
<name>A0A4D8RH89_AZOBR</name>
<keyword evidence="4" id="KW-0602">Photosynthesis</keyword>
<evidence type="ECO:0000313" key="15">
    <source>
        <dbReference type="Proteomes" id="UP000298693"/>
    </source>
</evidence>
<dbReference type="PANTHER" id="PTHR10285">
    <property type="entry name" value="URIDINE KINASE"/>
    <property type="match status" value="1"/>
</dbReference>
<dbReference type="GO" id="GO:0019253">
    <property type="term" value="P:reductive pentose-phosphate cycle"/>
    <property type="evidence" value="ECO:0007669"/>
    <property type="project" value="UniProtKB-KW"/>
</dbReference>
<evidence type="ECO:0000256" key="1">
    <source>
        <dbReference type="ARBA" id="ARBA00005215"/>
    </source>
</evidence>
<evidence type="ECO:0000256" key="2">
    <source>
        <dbReference type="ARBA" id="ARBA00009719"/>
    </source>
</evidence>
<feature type="transmembrane region" description="Helical" evidence="12">
    <location>
        <begin position="86"/>
        <end position="105"/>
    </location>
</feature>
<dbReference type="GO" id="GO:0005524">
    <property type="term" value="F:ATP binding"/>
    <property type="evidence" value="ECO:0007669"/>
    <property type="project" value="UniProtKB-KW"/>
</dbReference>
<evidence type="ECO:0000256" key="8">
    <source>
        <dbReference type="ARBA" id="ARBA00022777"/>
    </source>
</evidence>
<keyword evidence="7" id="KW-0547">Nucleotide-binding</keyword>
<dbReference type="InterPro" id="IPR027417">
    <property type="entry name" value="P-loop_NTPase"/>
</dbReference>
<comment type="catalytic activity">
    <reaction evidence="11">
        <text>D-ribulose 5-phosphate + ATP = D-ribulose 1,5-bisphosphate + ADP + H(+)</text>
        <dbReference type="Rhea" id="RHEA:19365"/>
        <dbReference type="ChEBI" id="CHEBI:15378"/>
        <dbReference type="ChEBI" id="CHEBI:30616"/>
        <dbReference type="ChEBI" id="CHEBI:57870"/>
        <dbReference type="ChEBI" id="CHEBI:58121"/>
        <dbReference type="ChEBI" id="CHEBI:456216"/>
        <dbReference type="EC" id="2.7.1.19"/>
    </reaction>
</comment>
<feature type="domain" description="Phosphoribulokinase/uridine kinase" evidence="13">
    <location>
        <begin position="415"/>
        <end position="593"/>
    </location>
</feature>
<dbReference type="PRINTS" id="PR00478">
    <property type="entry name" value="PHRIBLKINASE"/>
</dbReference>
<feature type="transmembrane region" description="Helical" evidence="12">
    <location>
        <begin position="338"/>
        <end position="357"/>
    </location>
</feature>
<evidence type="ECO:0000256" key="12">
    <source>
        <dbReference type="SAM" id="Phobius"/>
    </source>
</evidence>
<keyword evidence="5" id="KW-0113">Calvin cycle</keyword>
<evidence type="ECO:0000256" key="11">
    <source>
        <dbReference type="ARBA" id="ARBA00047663"/>
    </source>
</evidence>
<evidence type="ECO:0000256" key="6">
    <source>
        <dbReference type="ARBA" id="ARBA00022679"/>
    </source>
</evidence>
<keyword evidence="12" id="KW-0812">Transmembrane</keyword>
<dbReference type="InterPro" id="IPR006083">
    <property type="entry name" value="PRK/URK"/>
</dbReference>
<keyword evidence="14" id="KW-0614">Plasmid</keyword>
<feature type="transmembrane region" description="Helical" evidence="12">
    <location>
        <begin position="187"/>
        <end position="211"/>
    </location>
</feature>
<proteinExistence type="inferred from homology"/>
<dbReference type="EMBL" id="CP032350">
    <property type="protein sequence ID" value="QCO19916.1"/>
    <property type="molecule type" value="Genomic_DNA"/>
</dbReference>
<keyword evidence="6" id="KW-0808">Transferase</keyword>
<feature type="transmembrane region" description="Helical" evidence="12">
    <location>
        <begin position="151"/>
        <end position="175"/>
    </location>
</feature>
<evidence type="ECO:0000256" key="9">
    <source>
        <dbReference type="ARBA" id="ARBA00022840"/>
    </source>
</evidence>
<dbReference type="EC" id="2.7.1.19" evidence="3"/>
<feature type="transmembrane region" description="Helical" evidence="12">
    <location>
        <begin position="316"/>
        <end position="331"/>
    </location>
</feature>
<dbReference type="GO" id="GO:0008974">
    <property type="term" value="F:phosphoribulokinase activity"/>
    <property type="evidence" value="ECO:0007669"/>
    <property type="project" value="UniProtKB-EC"/>
</dbReference>
<feature type="transmembrane region" description="Helical" evidence="12">
    <location>
        <begin position="111"/>
        <end position="131"/>
    </location>
</feature>
<evidence type="ECO:0000256" key="5">
    <source>
        <dbReference type="ARBA" id="ARBA00022567"/>
    </source>
</evidence>
<keyword evidence="9" id="KW-0067">ATP-binding</keyword>
<comment type="similarity">
    <text evidence="2">Belongs to the phosphoribulokinase family.</text>
</comment>
<feature type="transmembrane region" description="Helical" evidence="12">
    <location>
        <begin position="220"/>
        <end position="240"/>
    </location>
</feature>
<feature type="transmembrane region" description="Helical" evidence="12">
    <location>
        <begin position="377"/>
        <end position="396"/>
    </location>
</feature>
<protein>
    <recommendedName>
        <fullName evidence="3">phosphoribulokinase</fullName>
        <ecNumber evidence="3">2.7.1.19</ecNumber>
    </recommendedName>
    <alternativeName>
        <fullName evidence="10">Phosphopentokinase</fullName>
    </alternativeName>
</protein>